<evidence type="ECO:0000313" key="9">
    <source>
        <dbReference type="EMBL" id="MBD2845718.1"/>
    </source>
</evidence>
<evidence type="ECO:0000256" key="6">
    <source>
        <dbReference type="ARBA" id="ARBA00022989"/>
    </source>
</evidence>
<keyword evidence="3" id="KW-0645">Protease</keyword>
<evidence type="ECO:0000256" key="4">
    <source>
        <dbReference type="ARBA" id="ARBA00022692"/>
    </source>
</evidence>
<evidence type="ECO:0000256" key="2">
    <source>
        <dbReference type="ARBA" id="ARBA00022654"/>
    </source>
</evidence>
<keyword evidence="2" id="KW-0673">Quorum sensing</keyword>
<feature type="transmembrane region" description="Helical" evidence="8">
    <location>
        <begin position="139"/>
        <end position="161"/>
    </location>
</feature>
<dbReference type="GO" id="GO:0009372">
    <property type="term" value="P:quorum sensing"/>
    <property type="evidence" value="ECO:0007669"/>
    <property type="project" value="UniProtKB-KW"/>
</dbReference>
<evidence type="ECO:0000256" key="1">
    <source>
        <dbReference type="ARBA" id="ARBA00022475"/>
    </source>
</evidence>
<feature type="transmembrane region" description="Helical" evidence="8">
    <location>
        <begin position="41"/>
        <end position="67"/>
    </location>
</feature>
<sequence>MLERLSVRLASRIRAEVPDHPRSEAVLAYGLKLMFNTAATLLLGVLLGMLLGMLSRVLLALGAFALLRVLSGGYHFRSALVCVIVSSVGAAVLAYVQLSPAAVAALNGINALLVLGYAPSGIERQSRIPAAWYPHLRAASLLIVLSNFWFQSPLLAATWFLQAVSLLRRR</sequence>
<evidence type="ECO:0000313" key="10">
    <source>
        <dbReference type="Proteomes" id="UP000621560"/>
    </source>
</evidence>
<comment type="caution">
    <text evidence="9">The sequence shown here is derived from an EMBL/GenBank/DDBJ whole genome shotgun (WGS) entry which is preliminary data.</text>
</comment>
<gene>
    <name evidence="9" type="ORF">IDH44_11000</name>
</gene>
<keyword evidence="4 8" id="KW-0812">Transmembrane</keyword>
<evidence type="ECO:0000256" key="3">
    <source>
        <dbReference type="ARBA" id="ARBA00022670"/>
    </source>
</evidence>
<keyword evidence="7 8" id="KW-0472">Membrane</keyword>
<keyword evidence="6 8" id="KW-1133">Transmembrane helix</keyword>
<keyword evidence="5" id="KW-0378">Hydrolase</keyword>
<dbReference type="SMART" id="SM00793">
    <property type="entry name" value="AgrB"/>
    <property type="match status" value="1"/>
</dbReference>
<feature type="transmembrane region" description="Helical" evidence="8">
    <location>
        <begin position="101"/>
        <end position="118"/>
    </location>
</feature>
<dbReference type="GO" id="GO:0008233">
    <property type="term" value="F:peptidase activity"/>
    <property type="evidence" value="ECO:0007669"/>
    <property type="project" value="UniProtKB-KW"/>
</dbReference>
<name>A0A927GRP4_9BACL</name>
<dbReference type="AlphaFoldDB" id="A0A927GRP4"/>
<evidence type="ECO:0000256" key="5">
    <source>
        <dbReference type="ARBA" id="ARBA00022801"/>
    </source>
</evidence>
<dbReference type="Pfam" id="PF04647">
    <property type="entry name" value="AgrB"/>
    <property type="match status" value="1"/>
</dbReference>
<keyword evidence="1" id="KW-1003">Cell membrane</keyword>
<dbReference type="Proteomes" id="UP000621560">
    <property type="component" value="Unassembled WGS sequence"/>
</dbReference>
<keyword evidence="10" id="KW-1185">Reference proteome</keyword>
<evidence type="ECO:0000256" key="8">
    <source>
        <dbReference type="SAM" id="Phobius"/>
    </source>
</evidence>
<organism evidence="9 10">
    <name type="scientific">Paenibacillus sabuli</name>
    <dbReference type="NCBI Taxonomy" id="2772509"/>
    <lineage>
        <taxon>Bacteria</taxon>
        <taxon>Bacillati</taxon>
        <taxon>Bacillota</taxon>
        <taxon>Bacilli</taxon>
        <taxon>Bacillales</taxon>
        <taxon>Paenibacillaceae</taxon>
        <taxon>Paenibacillus</taxon>
    </lineage>
</organism>
<dbReference type="EMBL" id="JACXIZ010000017">
    <property type="protein sequence ID" value="MBD2845718.1"/>
    <property type="molecule type" value="Genomic_DNA"/>
</dbReference>
<protein>
    <submittedName>
        <fullName evidence="9">Accessory gene regulator B family protein</fullName>
    </submittedName>
</protein>
<proteinExistence type="predicted"/>
<dbReference type="GO" id="GO:0006508">
    <property type="term" value="P:proteolysis"/>
    <property type="evidence" value="ECO:0007669"/>
    <property type="project" value="UniProtKB-KW"/>
</dbReference>
<dbReference type="InterPro" id="IPR006741">
    <property type="entry name" value="AgrB"/>
</dbReference>
<dbReference type="RefSeq" id="WP_190917561.1">
    <property type="nucleotide sequence ID" value="NZ_JACXIZ010000017.1"/>
</dbReference>
<dbReference type="GO" id="GO:0016020">
    <property type="term" value="C:membrane"/>
    <property type="evidence" value="ECO:0007669"/>
    <property type="project" value="InterPro"/>
</dbReference>
<feature type="transmembrane region" description="Helical" evidence="8">
    <location>
        <begin position="74"/>
        <end position="95"/>
    </location>
</feature>
<accession>A0A927GRP4</accession>
<evidence type="ECO:0000256" key="7">
    <source>
        <dbReference type="ARBA" id="ARBA00023136"/>
    </source>
</evidence>
<reference evidence="9" key="1">
    <citation type="submission" date="2020-09" db="EMBL/GenBank/DDBJ databases">
        <title>A novel bacterium of genus Paenibacillus, isolated from South China Sea.</title>
        <authorList>
            <person name="Huang H."/>
            <person name="Mo K."/>
            <person name="Hu Y."/>
        </authorList>
    </citation>
    <scope>NUCLEOTIDE SEQUENCE</scope>
    <source>
        <strain evidence="9">IB182496</strain>
    </source>
</reference>